<reference evidence="2 3" key="1">
    <citation type="submission" date="2018-07" db="EMBL/GenBank/DDBJ databases">
        <title>Leeuwenhoekiella genomics.</title>
        <authorList>
            <person name="Tahon G."/>
            <person name="Willems A."/>
        </authorList>
    </citation>
    <scope>NUCLEOTIDE SEQUENCE [LARGE SCALE GENOMIC DNA]</scope>
    <source>
        <strain evidence="2 3">LMG 1345</strain>
    </source>
</reference>
<comment type="caution">
    <text evidence="2">The sequence shown here is derived from an EMBL/GenBank/DDBJ whole genome shotgun (WGS) entry which is preliminary data.</text>
</comment>
<evidence type="ECO:0000313" key="2">
    <source>
        <dbReference type="EMBL" id="RXG26786.1"/>
    </source>
</evidence>
<dbReference type="EMBL" id="QOVL01000019">
    <property type="protein sequence ID" value="RXG26786.1"/>
    <property type="molecule type" value="Genomic_DNA"/>
</dbReference>
<dbReference type="AlphaFoldDB" id="A0A4V1KS09"/>
<name>A0A4V1KS09_9FLAO</name>
<accession>A0A4V1KS09</accession>
<gene>
    <name evidence="2" type="ORF">DSL99_3328</name>
</gene>
<proteinExistence type="predicted"/>
<dbReference type="RefSeq" id="WP_073100503.1">
    <property type="nucleotide sequence ID" value="NZ_QOVL01000019.1"/>
</dbReference>
<feature type="domain" description="HEPN/Toprim N-terminal" evidence="1">
    <location>
        <begin position="1"/>
        <end position="101"/>
    </location>
</feature>
<evidence type="ECO:0000259" key="1">
    <source>
        <dbReference type="Pfam" id="PF18871"/>
    </source>
</evidence>
<evidence type="ECO:0000313" key="3">
    <source>
        <dbReference type="Proteomes" id="UP000290608"/>
    </source>
</evidence>
<dbReference type="Proteomes" id="UP000290608">
    <property type="component" value="Unassembled WGS sequence"/>
</dbReference>
<dbReference type="Pfam" id="PF18871">
    <property type="entry name" value="HEPN_Toprim_N"/>
    <property type="match status" value="1"/>
</dbReference>
<dbReference type="InterPro" id="IPR041487">
    <property type="entry name" value="HEPN/Toprim-NTD1"/>
</dbReference>
<protein>
    <recommendedName>
        <fullName evidence="1">HEPN/Toprim N-terminal domain-containing protein</fullName>
    </recommendedName>
</protein>
<organism evidence="2 3">
    <name type="scientific">Leeuwenhoekiella marinoflava</name>
    <dbReference type="NCBI Taxonomy" id="988"/>
    <lineage>
        <taxon>Bacteria</taxon>
        <taxon>Pseudomonadati</taxon>
        <taxon>Bacteroidota</taxon>
        <taxon>Flavobacteriia</taxon>
        <taxon>Flavobacteriales</taxon>
        <taxon>Flavobacteriaceae</taxon>
        <taxon>Leeuwenhoekiella</taxon>
    </lineage>
</organism>
<sequence length="389" mass="44831">MGTYSSMTFDDYSVFDNKNWYSQEIVNLLFQPEDFVVENRKNSSRNEMVWGDAYAGDEEIYEFKGFIQNAKICRDRLEIYGNSLKKSRKDFSQAKKIAREEGFYSFPLSRISYDKYLNEIRSIISEREKHYDELFTNLRDSLIAGDLGIHGQSLESHLYSILSVIPDSAIIEYDLSGVIESGWVDEDIARALNYEKIIVLTEGKTDVEFISKSIEKLYPHLKNYYHFIDFQEYKIESNASALVKLVTSFAAANVKHPIIALFDNDTTGIMEMNKLNTKTLTDNIRVLKFPDIPLAKKYPTVGPTGNKIMNVNGSACGIEMYLGGDILTKEDGLIPVRWKNFNDKEQKYQGEIIEKTFVQDEFRKKLKSKSKEGYLEMNCLLNEIFNGLK</sequence>